<dbReference type="RefSeq" id="WP_169335928.1">
    <property type="nucleotide sequence ID" value="NZ_QJKF01000002.1"/>
</dbReference>
<dbReference type="EMBL" id="QJKF01000002">
    <property type="protein sequence ID" value="PXX68439.1"/>
    <property type="molecule type" value="Genomic_DNA"/>
</dbReference>
<dbReference type="Proteomes" id="UP000247569">
    <property type="component" value="Unassembled WGS sequence"/>
</dbReference>
<reference evidence="1 2" key="1">
    <citation type="submission" date="2018-05" db="EMBL/GenBank/DDBJ databases">
        <title>Genomic Encyclopedia of Type Strains, Phase IV (KMG-IV): sequencing the most valuable type-strain genomes for metagenomic binning, comparative biology and taxonomic classification.</title>
        <authorList>
            <person name="Goeker M."/>
        </authorList>
    </citation>
    <scope>NUCLEOTIDE SEQUENCE [LARGE SCALE GENOMIC DNA]</scope>
    <source>
        <strain evidence="1 2">DSM 44704</strain>
    </source>
</reference>
<keyword evidence="2" id="KW-1185">Reference proteome</keyword>
<proteinExistence type="predicted"/>
<comment type="caution">
    <text evidence="1">The sequence shown here is derived from an EMBL/GenBank/DDBJ whole genome shotgun (WGS) entry which is preliminary data.</text>
</comment>
<sequence>MDKPKPFTQEHREEFWRRCGWSPELPEAEREAIERVWDDDAVDLAELFGW</sequence>
<evidence type="ECO:0000313" key="1">
    <source>
        <dbReference type="EMBL" id="PXX68439.1"/>
    </source>
</evidence>
<protein>
    <submittedName>
        <fullName evidence="1">Uncharacterized protein</fullName>
    </submittedName>
</protein>
<dbReference type="AlphaFoldDB" id="A0A318KBN2"/>
<name>A0A318KBN2_9NOCA</name>
<accession>A0A318KBN2</accession>
<gene>
    <name evidence="1" type="ORF">DFR70_102119</name>
</gene>
<organism evidence="1 2">
    <name type="scientific">Nocardia tenerifensis</name>
    <dbReference type="NCBI Taxonomy" id="228006"/>
    <lineage>
        <taxon>Bacteria</taxon>
        <taxon>Bacillati</taxon>
        <taxon>Actinomycetota</taxon>
        <taxon>Actinomycetes</taxon>
        <taxon>Mycobacteriales</taxon>
        <taxon>Nocardiaceae</taxon>
        <taxon>Nocardia</taxon>
    </lineage>
</organism>
<evidence type="ECO:0000313" key="2">
    <source>
        <dbReference type="Proteomes" id="UP000247569"/>
    </source>
</evidence>